<evidence type="ECO:0000256" key="2">
    <source>
        <dbReference type="ARBA" id="ARBA00023002"/>
    </source>
</evidence>
<keyword evidence="4" id="KW-1185">Reference proteome</keyword>
<dbReference type="SUPFAM" id="SSF51735">
    <property type="entry name" value="NAD(P)-binding Rossmann-fold domains"/>
    <property type="match status" value="1"/>
</dbReference>
<accession>A0ABS3Z409</accession>
<dbReference type="InterPro" id="IPR036291">
    <property type="entry name" value="NAD(P)-bd_dom_sf"/>
</dbReference>
<dbReference type="Pfam" id="PF13561">
    <property type="entry name" value="adh_short_C2"/>
    <property type="match status" value="1"/>
</dbReference>
<gene>
    <name evidence="3" type="ORF">J7I42_31750</name>
</gene>
<sequence length="256" mass="27370">MTTAQNKIALVTGGSRGLGKETALKLAQRGNNVIITYNSKAAEAAEVVAVIEKLGRKAAALQLDVSKVHSFDTFSQALSTLLKDKFATDHFDFLINNAGMGLVVPSFVATTEAMFDEMMNIHFKGVFFLIQKLLPLLHDGGSITNLSTGLTRFTYPGSGTYASMKSAMETLTQYLARELGGRGIRVNIVAPGPVPTDFSGGLIRSNPHVQDAIRSNTALQRLATPDDIAGVIAFLCSDDAKWVTAQRIEASGGIHL</sequence>
<dbReference type="EMBL" id="JAGHKO010000017">
    <property type="protein sequence ID" value="MBO9204906.1"/>
    <property type="molecule type" value="Genomic_DNA"/>
</dbReference>
<dbReference type="PANTHER" id="PTHR43639:SF1">
    <property type="entry name" value="SHORT-CHAIN DEHYDROGENASE_REDUCTASE FAMILY PROTEIN"/>
    <property type="match status" value="1"/>
</dbReference>
<dbReference type="RefSeq" id="WP_209143944.1">
    <property type="nucleotide sequence ID" value="NZ_JAGHKO010000017.1"/>
</dbReference>
<comment type="similarity">
    <text evidence="1">Belongs to the short-chain dehydrogenases/reductases (SDR) family.</text>
</comment>
<reference evidence="3 4" key="1">
    <citation type="submission" date="2021-03" db="EMBL/GenBank/DDBJ databases">
        <title>Assistant Professor.</title>
        <authorList>
            <person name="Huq M.A."/>
        </authorList>
    </citation>
    <scope>NUCLEOTIDE SEQUENCE [LARGE SCALE GENOMIC DNA]</scope>
    <source>
        <strain evidence="3 4">MAH-29</strain>
    </source>
</reference>
<dbReference type="Proteomes" id="UP000677244">
    <property type="component" value="Unassembled WGS sequence"/>
</dbReference>
<dbReference type="PRINTS" id="PR00081">
    <property type="entry name" value="GDHRDH"/>
</dbReference>
<evidence type="ECO:0000313" key="4">
    <source>
        <dbReference type="Proteomes" id="UP000677244"/>
    </source>
</evidence>
<dbReference type="PANTHER" id="PTHR43639">
    <property type="entry name" value="OXIDOREDUCTASE, SHORT-CHAIN DEHYDROGENASE/REDUCTASE FAMILY (AFU_ORTHOLOGUE AFUA_5G02870)"/>
    <property type="match status" value="1"/>
</dbReference>
<proteinExistence type="inferred from homology"/>
<dbReference type="PRINTS" id="PR00080">
    <property type="entry name" value="SDRFAMILY"/>
</dbReference>
<dbReference type="InterPro" id="IPR002347">
    <property type="entry name" value="SDR_fam"/>
</dbReference>
<evidence type="ECO:0000256" key="1">
    <source>
        <dbReference type="ARBA" id="ARBA00006484"/>
    </source>
</evidence>
<comment type="caution">
    <text evidence="3">The sequence shown here is derived from an EMBL/GenBank/DDBJ whole genome shotgun (WGS) entry which is preliminary data.</text>
</comment>
<keyword evidence="2" id="KW-0560">Oxidoreductase</keyword>
<organism evidence="3 4">
    <name type="scientific">Niastella soli</name>
    <dbReference type="NCBI Taxonomy" id="2821487"/>
    <lineage>
        <taxon>Bacteria</taxon>
        <taxon>Pseudomonadati</taxon>
        <taxon>Bacteroidota</taxon>
        <taxon>Chitinophagia</taxon>
        <taxon>Chitinophagales</taxon>
        <taxon>Chitinophagaceae</taxon>
        <taxon>Niastella</taxon>
    </lineage>
</organism>
<protein>
    <submittedName>
        <fullName evidence="3">SDR family oxidoreductase</fullName>
    </submittedName>
</protein>
<name>A0ABS3Z409_9BACT</name>
<evidence type="ECO:0000313" key="3">
    <source>
        <dbReference type="EMBL" id="MBO9204906.1"/>
    </source>
</evidence>
<dbReference type="Gene3D" id="3.40.50.720">
    <property type="entry name" value="NAD(P)-binding Rossmann-like Domain"/>
    <property type="match status" value="1"/>
</dbReference>